<dbReference type="EMBL" id="JACGWK010001413">
    <property type="protein sequence ID" value="KAL0289108.1"/>
    <property type="molecule type" value="Genomic_DNA"/>
</dbReference>
<sequence>KHLRDEQKAATIPPATRFSKGTPSSSDQRAKRSAAALPGSSSKKRMPSSSALPPSSSAFYFYSTPPPLIDLSVGSLRSSSRVWGLYNHLMPSLEKEGASAQAVDILKGALSFEDWRLMSSLSLEDLGRM</sequence>
<feature type="region of interest" description="Disordered" evidence="1">
    <location>
        <begin position="1"/>
        <end position="53"/>
    </location>
</feature>
<protein>
    <submittedName>
        <fullName evidence="2">Uncharacterized protein</fullName>
    </submittedName>
</protein>
<reference evidence="2" key="1">
    <citation type="submission" date="2020-06" db="EMBL/GenBank/DDBJ databases">
        <authorList>
            <person name="Li T."/>
            <person name="Hu X."/>
            <person name="Zhang T."/>
            <person name="Song X."/>
            <person name="Zhang H."/>
            <person name="Dai N."/>
            <person name="Sheng W."/>
            <person name="Hou X."/>
            <person name="Wei L."/>
        </authorList>
    </citation>
    <scope>NUCLEOTIDE SEQUENCE</scope>
    <source>
        <strain evidence="2">G01</strain>
        <tissue evidence="2">Leaf</tissue>
    </source>
</reference>
<accession>A0AAW2J4K2</accession>
<evidence type="ECO:0000313" key="2">
    <source>
        <dbReference type="EMBL" id="KAL0289108.1"/>
    </source>
</evidence>
<dbReference type="AlphaFoldDB" id="A0AAW2J4K2"/>
<proteinExistence type="predicted"/>
<name>A0AAW2J4K2_9LAMI</name>
<reference evidence="2" key="2">
    <citation type="journal article" date="2024" name="Plant">
        <title>Genomic evolution and insights into agronomic trait innovations of Sesamum species.</title>
        <authorList>
            <person name="Miao H."/>
            <person name="Wang L."/>
            <person name="Qu L."/>
            <person name="Liu H."/>
            <person name="Sun Y."/>
            <person name="Le M."/>
            <person name="Wang Q."/>
            <person name="Wei S."/>
            <person name="Zheng Y."/>
            <person name="Lin W."/>
            <person name="Duan Y."/>
            <person name="Cao H."/>
            <person name="Xiong S."/>
            <person name="Wang X."/>
            <person name="Wei L."/>
            <person name="Li C."/>
            <person name="Ma Q."/>
            <person name="Ju M."/>
            <person name="Zhao R."/>
            <person name="Li G."/>
            <person name="Mu C."/>
            <person name="Tian Q."/>
            <person name="Mei H."/>
            <person name="Zhang T."/>
            <person name="Gao T."/>
            <person name="Zhang H."/>
        </authorList>
    </citation>
    <scope>NUCLEOTIDE SEQUENCE</scope>
    <source>
        <strain evidence="2">G01</strain>
    </source>
</reference>
<gene>
    <name evidence="2" type="ORF">Sangu_2628000</name>
</gene>
<evidence type="ECO:0000256" key="1">
    <source>
        <dbReference type="SAM" id="MobiDB-lite"/>
    </source>
</evidence>
<feature type="non-terminal residue" evidence="2">
    <location>
        <position position="1"/>
    </location>
</feature>
<comment type="caution">
    <text evidence="2">The sequence shown here is derived from an EMBL/GenBank/DDBJ whole genome shotgun (WGS) entry which is preliminary data.</text>
</comment>
<organism evidence="2">
    <name type="scientific">Sesamum angustifolium</name>
    <dbReference type="NCBI Taxonomy" id="2727405"/>
    <lineage>
        <taxon>Eukaryota</taxon>
        <taxon>Viridiplantae</taxon>
        <taxon>Streptophyta</taxon>
        <taxon>Embryophyta</taxon>
        <taxon>Tracheophyta</taxon>
        <taxon>Spermatophyta</taxon>
        <taxon>Magnoliopsida</taxon>
        <taxon>eudicotyledons</taxon>
        <taxon>Gunneridae</taxon>
        <taxon>Pentapetalae</taxon>
        <taxon>asterids</taxon>
        <taxon>lamiids</taxon>
        <taxon>Lamiales</taxon>
        <taxon>Pedaliaceae</taxon>
        <taxon>Sesamum</taxon>
    </lineage>
</organism>